<reference evidence="1" key="1">
    <citation type="submission" date="2021-01" db="EMBL/GenBank/DDBJ databases">
        <authorList>
            <consortium name="Aspergillus chevalieri M1 genome sequencing consortium"/>
            <person name="Kazuki M."/>
            <person name="Futagami T."/>
        </authorList>
    </citation>
    <scope>NUCLEOTIDE SEQUENCE</scope>
    <source>
        <strain evidence="1">M1</strain>
    </source>
</reference>
<sequence>MWLAKNQVLPDCINNGLLWPKELPPWKEVVNQLSCDEFVQQCRANPRALYAKLLELYQKSTGDLLDCDNQIAEVELKTQFLEVYLVLLHREKNGLEQKWTQL</sequence>
<dbReference type="KEGG" id="ache:ACHE_10883S"/>
<reference evidence="1" key="2">
    <citation type="submission" date="2021-02" db="EMBL/GenBank/DDBJ databases">
        <title>Aspergillus chevalieri M1 genome sequence.</title>
        <authorList>
            <person name="Kadooka C."/>
            <person name="Mori K."/>
            <person name="Futagami T."/>
        </authorList>
    </citation>
    <scope>NUCLEOTIDE SEQUENCE</scope>
    <source>
        <strain evidence="1">M1</strain>
    </source>
</reference>
<proteinExistence type="predicted"/>
<protein>
    <submittedName>
        <fullName evidence="1">Uncharacterized protein</fullName>
    </submittedName>
</protein>
<gene>
    <name evidence="1" type="ORF">ACHE_10883S</name>
</gene>
<keyword evidence="2" id="KW-1185">Reference proteome</keyword>
<dbReference type="Proteomes" id="UP000637239">
    <property type="component" value="Chromosome 1"/>
</dbReference>
<dbReference type="GeneID" id="66977840"/>
<name>A0A7R7ZJP4_ASPCH</name>
<dbReference type="EMBL" id="AP024416">
    <property type="protein sequence ID" value="BCR83481.1"/>
    <property type="molecule type" value="Genomic_DNA"/>
</dbReference>
<accession>A0A7R7ZJP4</accession>
<organism evidence="1 2">
    <name type="scientific">Aspergillus chevalieri</name>
    <name type="common">Eurotium chevalieri</name>
    <dbReference type="NCBI Taxonomy" id="182096"/>
    <lineage>
        <taxon>Eukaryota</taxon>
        <taxon>Fungi</taxon>
        <taxon>Dikarya</taxon>
        <taxon>Ascomycota</taxon>
        <taxon>Pezizomycotina</taxon>
        <taxon>Eurotiomycetes</taxon>
        <taxon>Eurotiomycetidae</taxon>
        <taxon>Eurotiales</taxon>
        <taxon>Aspergillaceae</taxon>
        <taxon>Aspergillus</taxon>
        <taxon>Aspergillus subgen. Aspergillus</taxon>
    </lineage>
</organism>
<dbReference type="AlphaFoldDB" id="A0A7R7ZJP4"/>
<dbReference type="RefSeq" id="XP_043132003.1">
    <property type="nucleotide sequence ID" value="XM_043284219.1"/>
</dbReference>
<evidence type="ECO:0000313" key="2">
    <source>
        <dbReference type="Proteomes" id="UP000637239"/>
    </source>
</evidence>
<evidence type="ECO:0000313" key="1">
    <source>
        <dbReference type="EMBL" id="BCR83481.1"/>
    </source>
</evidence>